<evidence type="ECO:0000256" key="2">
    <source>
        <dbReference type="ARBA" id="ARBA00022857"/>
    </source>
</evidence>
<dbReference type="SUPFAM" id="SSF51735">
    <property type="entry name" value="NAD(P)-binding Rossmann-fold domains"/>
    <property type="match status" value="1"/>
</dbReference>
<dbReference type="GO" id="GO:0004735">
    <property type="term" value="F:pyrroline-5-carboxylate reductase activity"/>
    <property type="evidence" value="ECO:0007669"/>
    <property type="project" value="UniProtKB-UniRule"/>
</dbReference>
<comment type="catalytic activity">
    <reaction evidence="4">
        <text>L-proline + NADP(+) = (S)-1-pyrroline-5-carboxylate + NADPH + 2 H(+)</text>
        <dbReference type="Rhea" id="RHEA:14109"/>
        <dbReference type="ChEBI" id="CHEBI:15378"/>
        <dbReference type="ChEBI" id="CHEBI:17388"/>
        <dbReference type="ChEBI" id="CHEBI:57783"/>
        <dbReference type="ChEBI" id="CHEBI:58349"/>
        <dbReference type="ChEBI" id="CHEBI:60039"/>
        <dbReference type="EC" id="1.5.1.2"/>
    </reaction>
</comment>
<reference evidence="6 7" key="1">
    <citation type="submission" date="2013-10" db="EMBL/GenBank/DDBJ databases">
        <title>The Genome Sequence of Helicobacter canis NCTC 12740.</title>
        <authorList>
            <consortium name="The Broad Institute Genomics Platform"/>
            <person name="Earl A."/>
            <person name="Fox J.G."/>
            <person name="Shen Z."/>
            <person name="Young S.K."/>
            <person name="Zeng Q."/>
            <person name="Gargeya S."/>
            <person name="Fitzgerald M."/>
            <person name="Abouelleil A."/>
            <person name="Alvarado L."/>
            <person name="Chapman S.B."/>
            <person name="Gainer-Dewar J."/>
            <person name="Goldberg J."/>
            <person name="Griggs A."/>
            <person name="Gujja S."/>
            <person name="Hansen M."/>
            <person name="Howarth C."/>
            <person name="Imamovic A."/>
            <person name="Ireland A."/>
            <person name="Larimer J."/>
            <person name="McCowan C."/>
            <person name="Murphy C."/>
            <person name="Pearson M."/>
            <person name="Poon T.W."/>
            <person name="Priest M."/>
            <person name="Roberts A."/>
            <person name="Saif S."/>
            <person name="Shea T."/>
            <person name="Sykes S."/>
            <person name="Wortman J."/>
            <person name="Nusbaum C."/>
            <person name="Birren B."/>
        </authorList>
    </citation>
    <scope>NUCLEOTIDE SEQUENCE [LARGE SCALE GENOMIC DNA]</scope>
    <source>
        <strain evidence="6 7">NCTC 12740</strain>
    </source>
</reference>
<protein>
    <recommendedName>
        <fullName evidence="4">Pyrroline-5-carboxylate reductase</fullName>
        <shortName evidence="4">P5C reductase</shortName>
        <shortName evidence="4">P5CR</shortName>
        <ecNumber evidence="4">1.5.1.2</ecNumber>
    </recommendedName>
    <alternativeName>
        <fullName evidence="4">PCA reductase</fullName>
    </alternativeName>
</protein>
<keyword evidence="4" id="KW-0641">Proline biosynthesis</keyword>
<dbReference type="PANTHER" id="PTHR11645">
    <property type="entry name" value="PYRROLINE-5-CARBOXYLATE REDUCTASE"/>
    <property type="match status" value="1"/>
</dbReference>
<evidence type="ECO:0000256" key="4">
    <source>
        <dbReference type="HAMAP-Rule" id="MF_01925"/>
    </source>
</evidence>
<dbReference type="Gene3D" id="1.10.3730.10">
    <property type="entry name" value="ProC C-terminal domain-like"/>
    <property type="match status" value="1"/>
</dbReference>
<dbReference type="InterPro" id="IPR029036">
    <property type="entry name" value="P5CR_dimer"/>
</dbReference>
<evidence type="ECO:0000256" key="3">
    <source>
        <dbReference type="ARBA" id="ARBA00023002"/>
    </source>
</evidence>
<keyword evidence="4" id="KW-0963">Cytoplasm</keyword>
<dbReference type="GO" id="GO:0005737">
    <property type="term" value="C:cytoplasm"/>
    <property type="evidence" value="ECO:0007669"/>
    <property type="project" value="UniProtKB-SubCell"/>
</dbReference>
<dbReference type="AlphaFoldDB" id="V8CIM6"/>
<sequence>MTHMQSPTDPAQQVIPAQDTIMQTIIIVGYGAMARAITYGLSCIGKYRLEMCGRDVSKAQMLINEFALKNATAIALESSSSSQCDSSHNTLESAQSNALSIDIQDKIVFLCVKPYGLSSFHYVGRAKAVYSVLAGVSVATLQSHISAQAYIRLMPNVAASQLDSATAAFCVNADMKQAREICESFGSVVFVEDEKLIDASIATSGSSPAFLALIAQALVDSGVRAGLKREDSFKLVAQTLQGVGSLMYVKNRTPQEIIDMVTTPGGTTIEGLAVLESSGVRGAIMRACQASVSKATSAQVALDSPAQDSPSKESQ</sequence>
<dbReference type="PANTHER" id="PTHR11645:SF0">
    <property type="entry name" value="PYRROLINE-5-CARBOXYLATE REDUCTASE 3"/>
    <property type="match status" value="1"/>
</dbReference>
<dbReference type="RefSeq" id="WP_023930300.1">
    <property type="nucleotide sequence ID" value="NZ_KI669458.1"/>
</dbReference>
<dbReference type="EMBL" id="AZJJ01000002">
    <property type="protein sequence ID" value="ETD26922.1"/>
    <property type="molecule type" value="Genomic_DNA"/>
</dbReference>
<gene>
    <name evidence="4" type="primary">proC</name>
    <name evidence="6" type="ORF">HMPREF2087_01316</name>
</gene>
<dbReference type="STRING" id="1357399.HMPREF2087_01316"/>
<dbReference type="eggNOG" id="COG0345">
    <property type="taxonomic scope" value="Bacteria"/>
</dbReference>
<keyword evidence="3 4" id="KW-0560">Oxidoreductase</keyword>
<dbReference type="FunFam" id="1.10.3730.10:FF:000001">
    <property type="entry name" value="Pyrroline-5-carboxylate reductase"/>
    <property type="match status" value="1"/>
</dbReference>
<dbReference type="PATRIC" id="fig|1357399.3.peg.1378"/>
<comment type="subcellular location">
    <subcellularLocation>
        <location evidence="4">Cytoplasm</location>
    </subcellularLocation>
</comment>
<name>V8CIM6_9HELI</name>
<comment type="function">
    <text evidence="4">Catalyzes the reduction of 1-pyrroline-5-carboxylate (PCA) to L-proline.</text>
</comment>
<keyword evidence="4" id="KW-0028">Amino-acid biosynthesis</keyword>
<dbReference type="UniPathway" id="UPA00098">
    <property type="reaction ID" value="UER00361"/>
</dbReference>
<dbReference type="Proteomes" id="UP000018688">
    <property type="component" value="Unassembled WGS sequence"/>
</dbReference>
<dbReference type="HOGENOM" id="CLU_042344_4_0_7"/>
<feature type="domain" description="Pyrroline-5-carboxylate reductase dimerisation" evidence="5">
    <location>
        <begin position="194"/>
        <end position="296"/>
    </location>
</feature>
<evidence type="ECO:0000256" key="1">
    <source>
        <dbReference type="ARBA" id="ARBA00005525"/>
    </source>
</evidence>
<dbReference type="GO" id="GO:0055129">
    <property type="term" value="P:L-proline biosynthetic process"/>
    <property type="evidence" value="ECO:0007669"/>
    <property type="project" value="UniProtKB-UniRule"/>
</dbReference>
<dbReference type="PIRSF" id="PIRSF000193">
    <property type="entry name" value="Pyrrol-5-carb_rd"/>
    <property type="match status" value="1"/>
</dbReference>
<evidence type="ECO:0000313" key="7">
    <source>
        <dbReference type="Proteomes" id="UP000018688"/>
    </source>
</evidence>
<dbReference type="OrthoDB" id="9805754at2"/>
<dbReference type="EC" id="1.5.1.2" evidence="4"/>
<dbReference type="InterPro" id="IPR008927">
    <property type="entry name" value="6-PGluconate_DH-like_C_sf"/>
</dbReference>
<dbReference type="HAMAP" id="MF_01925">
    <property type="entry name" value="P5C_reductase"/>
    <property type="match status" value="1"/>
</dbReference>
<comment type="similarity">
    <text evidence="1 4">Belongs to the pyrroline-5-carboxylate reductase family.</text>
</comment>
<dbReference type="InterPro" id="IPR053790">
    <property type="entry name" value="P5CR-like_CS"/>
</dbReference>
<dbReference type="Gene3D" id="3.40.50.720">
    <property type="entry name" value="NAD(P)-binding Rossmann-like Domain"/>
    <property type="match status" value="1"/>
</dbReference>
<dbReference type="InterPro" id="IPR000304">
    <property type="entry name" value="Pyrroline-COOH_reductase"/>
</dbReference>
<comment type="pathway">
    <text evidence="4">Amino-acid biosynthesis; L-proline biosynthesis; L-proline from L-glutamate 5-semialdehyde: step 1/1.</text>
</comment>
<evidence type="ECO:0000313" key="6">
    <source>
        <dbReference type="EMBL" id="ETD26922.1"/>
    </source>
</evidence>
<dbReference type="PROSITE" id="PS00521">
    <property type="entry name" value="P5CR"/>
    <property type="match status" value="1"/>
</dbReference>
<dbReference type="Pfam" id="PF14748">
    <property type="entry name" value="P5CR_dimer"/>
    <property type="match status" value="1"/>
</dbReference>
<evidence type="ECO:0000259" key="5">
    <source>
        <dbReference type="Pfam" id="PF14748"/>
    </source>
</evidence>
<dbReference type="InterPro" id="IPR036291">
    <property type="entry name" value="NAD(P)-bd_dom_sf"/>
</dbReference>
<proteinExistence type="inferred from homology"/>
<comment type="catalytic activity">
    <reaction evidence="4">
        <text>L-proline + NAD(+) = (S)-1-pyrroline-5-carboxylate + NADH + 2 H(+)</text>
        <dbReference type="Rhea" id="RHEA:14105"/>
        <dbReference type="ChEBI" id="CHEBI:15378"/>
        <dbReference type="ChEBI" id="CHEBI:17388"/>
        <dbReference type="ChEBI" id="CHEBI:57540"/>
        <dbReference type="ChEBI" id="CHEBI:57945"/>
        <dbReference type="ChEBI" id="CHEBI:60039"/>
        <dbReference type="EC" id="1.5.1.2"/>
    </reaction>
</comment>
<accession>V8CIM6</accession>
<keyword evidence="7" id="KW-1185">Reference proteome</keyword>
<comment type="caution">
    <text evidence="6">The sequence shown here is derived from an EMBL/GenBank/DDBJ whole genome shotgun (WGS) entry which is preliminary data.</text>
</comment>
<organism evidence="6 7">
    <name type="scientific">Helicobacter canis NCTC 12740</name>
    <dbReference type="NCBI Taxonomy" id="1357399"/>
    <lineage>
        <taxon>Bacteria</taxon>
        <taxon>Pseudomonadati</taxon>
        <taxon>Campylobacterota</taxon>
        <taxon>Epsilonproteobacteria</taxon>
        <taxon>Campylobacterales</taxon>
        <taxon>Helicobacteraceae</taxon>
        <taxon>Helicobacter</taxon>
    </lineage>
</organism>
<keyword evidence="2 4" id="KW-0521">NADP</keyword>
<dbReference type="SUPFAM" id="SSF48179">
    <property type="entry name" value="6-phosphogluconate dehydrogenase C-terminal domain-like"/>
    <property type="match status" value="1"/>
</dbReference>